<reference evidence="1" key="1">
    <citation type="submission" date="2014-11" db="EMBL/GenBank/DDBJ databases">
        <authorList>
            <person name="Amaro Gonzalez C."/>
        </authorList>
    </citation>
    <scope>NUCLEOTIDE SEQUENCE</scope>
</reference>
<proteinExistence type="predicted"/>
<evidence type="ECO:0000313" key="1">
    <source>
        <dbReference type="EMBL" id="JAH57756.1"/>
    </source>
</evidence>
<dbReference type="EMBL" id="GBXM01050821">
    <property type="protein sequence ID" value="JAH57756.1"/>
    <property type="molecule type" value="Transcribed_RNA"/>
</dbReference>
<protein>
    <submittedName>
        <fullName evidence="1">Uncharacterized protein</fullName>
    </submittedName>
</protein>
<reference evidence="1" key="2">
    <citation type="journal article" date="2015" name="Fish Shellfish Immunol.">
        <title>Early steps in the European eel (Anguilla anguilla)-Vibrio vulnificus interaction in the gills: Role of the RtxA13 toxin.</title>
        <authorList>
            <person name="Callol A."/>
            <person name="Pajuelo D."/>
            <person name="Ebbesson L."/>
            <person name="Teles M."/>
            <person name="MacKenzie S."/>
            <person name="Amaro C."/>
        </authorList>
    </citation>
    <scope>NUCLEOTIDE SEQUENCE</scope>
</reference>
<accession>A0A0E9TW42</accession>
<organism evidence="1">
    <name type="scientific">Anguilla anguilla</name>
    <name type="common">European freshwater eel</name>
    <name type="synonym">Muraena anguilla</name>
    <dbReference type="NCBI Taxonomy" id="7936"/>
    <lineage>
        <taxon>Eukaryota</taxon>
        <taxon>Metazoa</taxon>
        <taxon>Chordata</taxon>
        <taxon>Craniata</taxon>
        <taxon>Vertebrata</taxon>
        <taxon>Euteleostomi</taxon>
        <taxon>Actinopterygii</taxon>
        <taxon>Neopterygii</taxon>
        <taxon>Teleostei</taxon>
        <taxon>Anguilliformes</taxon>
        <taxon>Anguillidae</taxon>
        <taxon>Anguilla</taxon>
    </lineage>
</organism>
<name>A0A0E9TW42_ANGAN</name>
<sequence>MSSNINVYSRLYLKRIEEDDWKSCELRRSQESCHLTCSWWIPDVNLLQCTDK</sequence>
<dbReference type="AlphaFoldDB" id="A0A0E9TW42"/>